<dbReference type="InterPro" id="IPR019289">
    <property type="entry name" value="Phage_tail_E/E"/>
</dbReference>
<dbReference type="Proteomes" id="UP000514715">
    <property type="component" value="Chromosome"/>
</dbReference>
<dbReference type="Pfam" id="PF10109">
    <property type="entry name" value="Phage_TAC_7"/>
    <property type="match status" value="1"/>
</dbReference>
<reference evidence="4 5" key="2">
    <citation type="submission" date="2018-11" db="EMBL/GenBank/DDBJ databases">
        <title>Enterobacteriaceae from Patient.</title>
        <authorList>
            <person name="Shen C."/>
            <person name="Yang Y."/>
            <person name="Tian G."/>
        </authorList>
    </citation>
    <scope>NUCLEOTIDE SEQUENCE [LARGE SCALE GENOMIC DNA]</scope>
    <source>
        <strain evidence="4 5">GBGD28</strain>
    </source>
</reference>
<dbReference type="RefSeq" id="WP_022646415.1">
    <property type="nucleotide sequence ID" value="NZ_AP022098.1"/>
</dbReference>
<dbReference type="EMBL" id="DABGZR010000023">
    <property type="protein sequence ID" value="HAJ0997586.1"/>
    <property type="molecule type" value="Genomic_DNA"/>
</dbReference>
<evidence type="ECO:0000313" key="7">
    <source>
        <dbReference type="Proteomes" id="UP000514715"/>
    </source>
</evidence>
<name>A0A0A1AFJ1_ECOLX</name>
<reference evidence="3 7" key="5">
    <citation type="submission" date="2020-06" db="EMBL/GenBank/DDBJ databases">
        <title>REHAB project genomes.</title>
        <authorList>
            <person name="Shaw L.P."/>
        </authorList>
    </citation>
    <scope>NUCLEOTIDE SEQUENCE [LARGE SCALE GENOMIC DNA]</scope>
    <source>
        <strain evidence="3 7">RHB07-C04</strain>
    </source>
</reference>
<evidence type="ECO:0000313" key="6">
    <source>
        <dbReference type="Proteomes" id="UP000472856"/>
    </source>
</evidence>
<dbReference type="Proteomes" id="UP000472856">
    <property type="component" value="Unassembled WGS sequence"/>
</dbReference>
<accession>A0A0A1AFJ1</accession>
<dbReference type="Proteomes" id="UP000271008">
    <property type="component" value="Unassembled WGS sequence"/>
</dbReference>
<dbReference type="EMBL" id="RQTU01000024">
    <property type="protein sequence ID" value="RRD73518.1"/>
    <property type="molecule type" value="Genomic_DNA"/>
</dbReference>
<dbReference type="AlphaFoldDB" id="A0A0A1AFJ1"/>
<sequence length="105" mass="11777">MKEHYILQFPFTSAAGNNIDTLQLRRLKVKDMRNARRISEKPEEWDEPLMAAMTGLVPEDLAEMDLLDYQALQKRFQSMLTVVTESSPAMAGNGATGEMVSLSAQ</sequence>
<evidence type="ECO:0000313" key="3">
    <source>
        <dbReference type="EMBL" id="QMP45824.1"/>
    </source>
</evidence>
<proteinExistence type="predicted"/>
<evidence type="ECO:0000313" key="4">
    <source>
        <dbReference type="EMBL" id="RRD73518.1"/>
    </source>
</evidence>
<reference evidence="1" key="1">
    <citation type="journal article" date="2018" name="Genome Biol.">
        <title>SKESA: strategic k-mer extension for scrupulous assemblies.</title>
        <authorList>
            <person name="Souvorov A."/>
            <person name="Agarwala R."/>
            <person name="Lipman D.J."/>
        </authorList>
    </citation>
    <scope>NUCLEOTIDE SEQUENCE [LARGE SCALE GENOMIC DNA]</scope>
    <source>
        <strain evidence="1">EC00605</strain>
    </source>
</reference>
<evidence type="ECO:0000313" key="5">
    <source>
        <dbReference type="Proteomes" id="UP000271008"/>
    </source>
</evidence>
<dbReference type="EMBL" id="CP057975">
    <property type="protein sequence ID" value="QMP45824.1"/>
    <property type="molecule type" value="Genomic_DNA"/>
</dbReference>
<reference evidence="1" key="3">
    <citation type="submission" date="2019-09" db="EMBL/GenBank/DDBJ databases">
        <authorList>
            <consortium name="NCBI Pathogen Detection Project"/>
        </authorList>
    </citation>
    <scope>NUCLEOTIDE SEQUENCE</scope>
    <source>
        <strain evidence="1">EC00605</strain>
    </source>
</reference>
<gene>
    <name evidence="4" type="ORF">EIA08_19650</name>
    <name evidence="2" type="ORF">G5603_20700</name>
    <name evidence="1" type="ORF">HL601_18595</name>
    <name evidence="3" type="ORF">HVW04_13550</name>
</gene>
<evidence type="ECO:0000313" key="2">
    <source>
        <dbReference type="EMBL" id="NGE90575.1"/>
    </source>
</evidence>
<protein>
    <submittedName>
        <fullName evidence="1">Phage tail assembly protein</fullName>
    </submittedName>
</protein>
<organism evidence="1">
    <name type="scientific">Escherichia coli</name>
    <dbReference type="NCBI Taxonomy" id="562"/>
    <lineage>
        <taxon>Bacteria</taxon>
        <taxon>Pseudomonadati</taxon>
        <taxon>Pseudomonadota</taxon>
        <taxon>Gammaproteobacteria</taxon>
        <taxon>Enterobacterales</taxon>
        <taxon>Enterobacteriaceae</taxon>
        <taxon>Escherichia</taxon>
    </lineage>
</organism>
<evidence type="ECO:0000313" key="1">
    <source>
        <dbReference type="EMBL" id="HAJ0997586.1"/>
    </source>
</evidence>
<dbReference type="EMBL" id="JAAJRI010000021">
    <property type="protein sequence ID" value="NGE90575.1"/>
    <property type="molecule type" value="Genomic_DNA"/>
</dbReference>
<reference evidence="2 6" key="4">
    <citation type="submission" date="2020-02" db="EMBL/GenBank/DDBJ databases">
        <title>WGS of Carbapenem-Resistant Enterobacteriaceae.</title>
        <authorList>
            <person name="Tokajian S."/>
            <person name="El Chaar M."/>
            <person name="El Khoury M."/>
        </authorList>
    </citation>
    <scope>NUCLEOTIDE SEQUENCE [LARGE SCALE GENOMIC DNA]</scope>
    <source>
        <strain evidence="2 6">ECM_75</strain>
    </source>
</reference>